<dbReference type="GO" id="GO:0032259">
    <property type="term" value="P:methylation"/>
    <property type="evidence" value="ECO:0007669"/>
    <property type="project" value="UniProtKB-KW"/>
</dbReference>
<dbReference type="EMBL" id="SPVF01000072">
    <property type="protein sequence ID" value="TFW25789.1"/>
    <property type="molecule type" value="Genomic_DNA"/>
</dbReference>
<dbReference type="Pfam" id="PF08241">
    <property type="entry name" value="Methyltransf_11"/>
    <property type="match status" value="1"/>
</dbReference>
<gene>
    <name evidence="2" type="ORF">E4L96_04900</name>
</gene>
<keyword evidence="2" id="KW-0489">Methyltransferase</keyword>
<proteinExistence type="predicted"/>
<evidence type="ECO:0000313" key="3">
    <source>
        <dbReference type="Proteomes" id="UP000298438"/>
    </source>
</evidence>
<dbReference type="InterPro" id="IPR013216">
    <property type="entry name" value="Methyltransf_11"/>
</dbReference>
<keyword evidence="3" id="KW-1185">Reference proteome</keyword>
<dbReference type="CDD" id="cd02440">
    <property type="entry name" value="AdoMet_MTases"/>
    <property type="match status" value="1"/>
</dbReference>
<dbReference type="AlphaFoldDB" id="A0A4Y9SJ46"/>
<dbReference type="SUPFAM" id="SSF53335">
    <property type="entry name" value="S-adenosyl-L-methionine-dependent methyltransferases"/>
    <property type="match status" value="1"/>
</dbReference>
<name>A0A4Y9SJ46_9BURK</name>
<reference evidence="2 3" key="1">
    <citation type="submission" date="2019-03" db="EMBL/GenBank/DDBJ databases">
        <title>Draft Genome Sequence of Massilia arenosa sp. nov., a Novel Massilia Species Isolated from a Sandy-loam Maize Soil.</title>
        <authorList>
            <person name="Raths R."/>
            <person name="Peta V."/>
            <person name="Bucking H."/>
        </authorList>
    </citation>
    <scope>NUCLEOTIDE SEQUENCE [LARGE SCALE GENOMIC DNA]</scope>
    <source>
        <strain evidence="2 3">MC02</strain>
    </source>
</reference>
<evidence type="ECO:0000313" key="2">
    <source>
        <dbReference type="EMBL" id="TFW25789.1"/>
    </source>
</evidence>
<evidence type="ECO:0000259" key="1">
    <source>
        <dbReference type="Pfam" id="PF08241"/>
    </source>
</evidence>
<dbReference type="InterPro" id="IPR029063">
    <property type="entry name" value="SAM-dependent_MTases_sf"/>
</dbReference>
<dbReference type="OrthoDB" id="529208at2"/>
<accession>A0A4Y9SJ46</accession>
<comment type="caution">
    <text evidence="2">The sequence shown here is derived from an EMBL/GenBank/DDBJ whole genome shotgun (WGS) entry which is preliminary data.</text>
</comment>
<dbReference type="PANTHER" id="PTHR43591">
    <property type="entry name" value="METHYLTRANSFERASE"/>
    <property type="match status" value="1"/>
</dbReference>
<dbReference type="Gene3D" id="3.40.50.150">
    <property type="entry name" value="Vaccinia Virus protein VP39"/>
    <property type="match status" value="1"/>
</dbReference>
<protein>
    <submittedName>
        <fullName evidence="2">Methyltransferase domain-containing protein</fullName>
    </submittedName>
</protein>
<dbReference type="GO" id="GO:0008757">
    <property type="term" value="F:S-adenosylmethionine-dependent methyltransferase activity"/>
    <property type="evidence" value="ECO:0007669"/>
    <property type="project" value="InterPro"/>
</dbReference>
<keyword evidence="2" id="KW-0808">Transferase</keyword>
<dbReference type="Proteomes" id="UP000298438">
    <property type="component" value="Unassembled WGS sequence"/>
</dbReference>
<organism evidence="2 3">
    <name type="scientific">Zemynaea arenosa</name>
    <dbReference type="NCBI Taxonomy" id="2561931"/>
    <lineage>
        <taxon>Bacteria</taxon>
        <taxon>Pseudomonadati</taxon>
        <taxon>Pseudomonadota</taxon>
        <taxon>Betaproteobacteria</taxon>
        <taxon>Burkholderiales</taxon>
        <taxon>Oxalobacteraceae</taxon>
        <taxon>Telluria group</taxon>
        <taxon>Zemynaea</taxon>
    </lineage>
</organism>
<feature type="domain" description="Methyltransferase type 11" evidence="1">
    <location>
        <begin position="46"/>
        <end position="142"/>
    </location>
</feature>
<dbReference type="PANTHER" id="PTHR43591:SF24">
    <property type="entry name" value="2-METHOXY-6-POLYPRENYL-1,4-BENZOQUINOL METHYLASE, MITOCHONDRIAL"/>
    <property type="match status" value="1"/>
</dbReference>
<sequence length="271" mass="29746">MMSSSDTAFAGSIPELYERYLVPLIFAPYATDLAARARRHQPSDVLEIAAGTGAVTRRLVDDLPPSTRIVSTDLNQAMLDVASRRGTARPVTWQRADAMALPFADASFDLVVCQFGAMFFPDRPKAYAEVRRVLRPGGRFLFNVWDTLDENDFPRVVLEALRQQFAAQPPTFMQRIPHGYADPDVIRRDLIAGGFRHSPEIVSVGAPSYADSAQLVAIAFCQATPMRAEIEALGSEALDTATRVAEDALIEEFGAGPVTGRIRAHVIEVRL</sequence>